<dbReference type="InterPro" id="IPR011059">
    <property type="entry name" value="Metal-dep_hydrolase_composite"/>
</dbReference>
<dbReference type="Pfam" id="PF01979">
    <property type="entry name" value="Amidohydro_1"/>
    <property type="match status" value="1"/>
</dbReference>
<reference evidence="2 3" key="1">
    <citation type="submission" date="2020-08" db="EMBL/GenBank/DDBJ databases">
        <title>Genomic Encyclopedia of Type Strains, Phase IV (KMG-IV): sequencing the most valuable type-strain genomes for metagenomic binning, comparative biology and taxonomic classification.</title>
        <authorList>
            <person name="Goeker M."/>
        </authorList>
    </citation>
    <scope>NUCLEOTIDE SEQUENCE [LARGE SCALE GENOMIC DNA]</scope>
    <source>
        <strain evidence="2 3">DSM 21793</strain>
    </source>
</reference>
<name>A0A840A482_9CAUL</name>
<dbReference type="Proteomes" id="UP000530564">
    <property type="component" value="Unassembled WGS sequence"/>
</dbReference>
<dbReference type="PANTHER" id="PTHR43135">
    <property type="entry name" value="ALPHA-D-RIBOSE 1-METHYLPHOSPHONATE 5-TRIPHOSPHATE DIPHOSPHATASE"/>
    <property type="match status" value="1"/>
</dbReference>
<organism evidence="2 3">
    <name type="scientific">Phenylobacterium haematophilum</name>
    <dbReference type="NCBI Taxonomy" id="98513"/>
    <lineage>
        <taxon>Bacteria</taxon>
        <taxon>Pseudomonadati</taxon>
        <taxon>Pseudomonadota</taxon>
        <taxon>Alphaproteobacteria</taxon>
        <taxon>Caulobacterales</taxon>
        <taxon>Caulobacteraceae</taxon>
        <taxon>Phenylobacterium</taxon>
    </lineage>
</organism>
<dbReference type="InterPro" id="IPR051781">
    <property type="entry name" value="Metallo-dep_Hydrolase"/>
</dbReference>
<evidence type="ECO:0000313" key="3">
    <source>
        <dbReference type="Proteomes" id="UP000530564"/>
    </source>
</evidence>
<evidence type="ECO:0000259" key="1">
    <source>
        <dbReference type="Pfam" id="PF01979"/>
    </source>
</evidence>
<keyword evidence="3" id="KW-1185">Reference proteome</keyword>
<comment type="caution">
    <text evidence="2">The sequence shown here is derived from an EMBL/GenBank/DDBJ whole genome shotgun (WGS) entry which is preliminary data.</text>
</comment>
<dbReference type="InterPro" id="IPR032466">
    <property type="entry name" value="Metal_Hydrolase"/>
</dbReference>
<sequence>MSSNFDPLDVTQFSPEEIRAAVGAAEDWGTYVMVHGYTPRAINRAIDCGVKCIEHGQLLDEPTLRRMADEKIWLSLQPFLQDEDAIPTAPGSANERKYRQVTEGTDRAYSLAKQLGLKVAFGTDIQLNPNGATRQSHYLPKLLRWYSGGEALKMATHDNAALLALSGPRTPYAGQLGVIEQNALADLLLVNGDPVTDLNLLADPATNLAIIMKDGMIFKDAA</sequence>
<protein>
    <submittedName>
        <fullName evidence="2">Imidazolonepropionase-like amidohydrolase</fullName>
    </submittedName>
</protein>
<proteinExistence type="predicted"/>
<keyword evidence="2" id="KW-0378">Hydrolase</keyword>
<evidence type="ECO:0000313" key="2">
    <source>
        <dbReference type="EMBL" id="MBB3892202.1"/>
    </source>
</evidence>
<dbReference type="Gene3D" id="3.20.20.140">
    <property type="entry name" value="Metal-dependent hydrolases"/>
    <property type="match status" value="1"/>
</dbReference>
<dbReference type="AlphaFoldDB" id="A0A840A482"/>
<dbReference type="RefSeq" id="WP_221221054.1">
    <property type="nucleotide sequence ID" value="NZ_JACIDK010000004.1"/>
</dbReference>
<gene>
    <name evidence="2" type="ORF">GGQ61_002935</name>
</gene>
<feature type="domain" description="Amidohydrolase-related" evidence="1">
    <location>
        <begin position="5"/>
        <end position="205"/>
    </location>
</feature>
<dbReference type="SUPFAM" id="SSF51338">
    <property type="entry name" value="Composite domain of metallo-dependent hydrolases"/>
    <property type="match status" value="1"/>
</dbReference>
<accession>A0A840A482</accession>
<dbReference type="EMBL" id="JACIDK010000004">
    <property type="protein sequence ID" value="MBB3892202.1"/>
    <property type="molecule type" value="Genomic_DNA"/>
</dbReference>
<dbReference type="GO" id="GO:0016810">
    <property type="term" value="F:hydrolase activity, acting on carbon-nitrogen (but not peptide) bonds"/>
    <property type="evidence" value="ECO:0007669"/>
    <property type="project" value="InterPro"/>
</dbReference>
<dbReference type="InterPro" id="IPR006680">
    <property type="entry name" value="Amidohydro-rel"/>
</dbReference>
<dbReference type="PANTHER" id="PTHR43135:SF3">
    <property type="entry name" value="ALPHA-D-RIBOSE 1-METHYLPHOSPHONATE 5-TRIPHOSPHATE DIPHOSPHATASE"/>
    <property type="match status" value="1"/>
</dbReference>
<dbReference type="SUPFAM" id="SSF51556">
    <property type="entry name" value="Metallo-dependent hydrolases"/>
    <property type="match status" value="1"/>
</dbReference>
<dbReference type="Gene3D" id="2.30.40.10">
    <property type="entry name" value="Urease, subunit C, domain 1"/>
    <property type="match status" value="1"/>
</dbReference>